<evidence type="ECO:0000256" key="4">
    <source>
        <dbReference type="ARBA" id="ARBA00022989"/>
    </source>
</evidence>
<dbReference type="CDD" id="cd06580">
    <property type="entry name" value="TM_PBP1_transp_TpRbsC_like"/>
    <property type="match status" value="1"/>
</dbReference>
<accession>A0A916NMX0</accession>
<dbReference type="EMBL" id="CAJVAP010000006">
    <property type="protein sequence ID" value="CAG7603798.1"/>
    <property type="molecule type" value="Genomic_DNA"/>
</dbReference>
<protein>
    <submittedName>
        <fullName evidence="7">Riboflavin import permease protein RfuD</fullName>
    </submittedName>
</protein>
<comment type="caution">
    <text evidence="7">The sequence shown here is derived from an EMBL/GenBank/DDBJ whole genome shotgun (WGS) entry which is preliminary data.</text>
</comment>
<dbReference type="RefSeq" id="WP_218114304.1">
    <property type="nucleotide sequence ID" value="NZ_CAJVAP010000006.1"/>
</dbReference>
<evidence type="ECO:0000313" key="8">
    <source>
        <dbReference type="Proteomes" id="UP000693892"/>
    </source>
</evidence>
<sequence length="312" mass="31909">MTAQLLSEAFLAAFLVAVLASALPVLLAAVGETVGEQSGVLGLGMEGLLLVGGYAAFATAHASGSFWAGFAIGALAGLLLSTPLMVLSVWLGVNQIVVGIGITLLGTGISSMLYDARFADSKPRLGAADPWTVPPLSEIPVVGPALFAQPGMFTIAFVITALVSFWLHRTAPGLRLRAAGQRPASLDAAGGSVVRTRSLAVLFGGAMAGLGGAYLALVSAGTFTPGMTHGMGFLAIVVAMLGRGRLRWVVAISLIYGVFVAAGTALQLTVLALPNDIVTMLPFVAVMVVLILFARRSTLPPALAVPYVRGAR</sequence>
<evidence type="ECO:0000256" key="1">
    <source>
        <dbReference type="ARBA" id="ARBA00004651"/>
    </source>
</evidence>
<feature type="transmembrane region" description="Helical" evidence="6">
    <location>
        <begin position="223"/>
        <end position="241"/>
    </location>
</feature>
<keyword evidence="8" id="KW-1185">Reference proteome</keyword>
<keyword evidence="5 6" id="KW-0472">Membrane</keyword>
<evidence type="ECO:0000256" key="2">
    <source>
        <dbReference type="ARBA" id="ARBA00022475"/>
    </source>
</evidence>
<dbReference type="Proteomes" id="UP000693892">
    <property type="component" value="Unassembled WGS sequence"/>
</dbReference>
<evidence type="ECO:0000313" key="7">
    <source>
        <dbReference type="EMBL" id="CAG7603798.1"/>
    </source>
</evidence>
<feature type="transmembrane region" description="Helical" evidence="6">
    <location>
        <begin position="199"/>
        <end position="217"/>
    </location>
</feature>
<reference evidence="7" key="1">
    <citation type="submission" date="2021-06" db="EMBL/GenBank/DDBJ databases">
        <authorList>
            <person name="Criscuolo A."/>
        </authorList>
    </citation>
    <scope>NUCLEOTIDE SEQUENCE</scope>
    <source>
        <strain evidence="7">CIP111803</strain>
    </source>
</reference>
<name>A0A916NMX0_9MICO</name>
<comment type="subcellular location">
    <subcellularLocation>
        <location evidence="1">Cell membrane</location>
        <topology evidence="1">Multi-pass membrane protein</topology>
    </subcellularLocation>
</comment>
<proteinExistence type="predicted"/>
<keyword evidence="4 6" id="KW-1133">Transmembrane helix</keyword>
<dbReference type="AlphaFoldDB" id="A0A916NMX0"/>
<keyword evidence="2" id="KW-1003">Cell membrane</keyword>
<evidence type="ECO:0000256" key="6">
    <source>
        <dbReference type="SAM" id="Phobius"/>
    </source>
</evidence>
<dbReference type="Pfam" id="PF02653">
    <property type="entry name" value="BPD_transp_2"/>
    <property type="match status" value="1"/>
</dbReference>
<organism evidence="7 8">
    <name type="scientific">Leucobacter soli</name>
    <dbReference type="NCBI Taxonomy" id="2812850"/>
    <lineage>
        <taxon>Bacteria</taxon>
        <taxon>Bacillati</taxon>
        <taxon>Actinomycetota</taxon>
        <taxon>Actinomycetes</taxon>
        <taxon>Micrococcales</taxon>
        <taxon>Microbacteriaceae</taxon>
        <taxon>Leucobacter</taxon>
    </lineage>
</organism>
<feature type="transmembrane region" description="Helical" evidence="6">
    <location>
        <begin position="248"/>
        <end position="271"/>
    </location>
</feature>
<evidence type="ECO:0000256" key="3">
    <source>
        <dbReference type="ARBA" id="ARBA00022692"/>
    </source>
</evidence>
<dbReference type="GO" id="GO:0005886">
    <property type="term" value="C:plasma membrane"/>
    <property type="evidence" value="ECO:0007669"/>
    <property type="project" value="UniProtKB-SubCell"/>
</dbReference>
<dbReference type="PANTHER" id="PTHR43370">
    <property type="entry name" value="SUGAR ABC TRANSPORTER INTEGRAL MEMBRANE PROTEIN-RELATED"/>
    <property type="match status" value="1"/>
</dbReference>
<feature type="transmembrane region" description="Helical" evidence="6">
    <location>
        <begin position="146"/>
        <end position="167"/>
    </location>
</feature>
<gene>
    <name evidence="7" type="primary">rfuD</name>
    <name evidence="7" type="ORF">LEUCIP111803_00671</name>
</gene>
<dbReference type="PANTHER" id="PTHR43370:SF2">
    <property type="entry name" value="ABC TRANSPORTER PERMEASE PROTEIN"/>
    <property type="match status" value="1"/>
</dbReference>
<dbReference type="GO" id="GO:0022857">
    <property type="term" value="F:transmembrane transporter activity"/>
    <property type="evidence" value="ECO:0007669"/>
    <property type="project" value="InterPro"/>
</dbReference>
<dbReference type="InterPro" id="IPR001851">
    <property type="entry name" value="ABC_transp_permease"/>
</dbReference>
<feature type="transmembrane region" description="Helical" evidence="6">
    <location>
        <begin position="87"/>
        <end position="114"/>
    </location>
</feature>
<feature type="transmembrane region" description="Helical" evidence="6">
    <location>
        <begin position="277"/>
        <end position="294"/>
    </location>
</feature>
<evidence type="ECO:0000256" key="5">
    <source>
        <dbReference type="ARBA" id="ARBA00023136"/>
    </source>
</evidence>
<keyword evidence="3 6" id="KW-0812">Transmembrane</keyword>